<proteinExistence type="predicted"/>
<dbReference type="HOGENOM" id="CLU_101363_0_0_5"/>
<dbReference type="GO" id="GO:0016747">
    <property type="term" value="F:acyltransferase activity, transferring groups other than amino-acyl groups"/>
    <property type="evidence" value="ECO:0007669"/>
    <property type="project" value="InterPro"/>
</dbReference>
<dbReference type="RefSeq" id="WP_015493647.1">
    <property type="nucleotide sequence ID" value="NC_020908.1"/>
</dbReference>
<dbReference type="KEGG" id="oar:OA238_c01370"/>
<organism evidence="2 3">
    <name type="scientific">Octadecabacter arcticus 238</name>
    <dbReference type="NCBI Taxonomy" id="391616"/>
    <lineage>
        <taxon>Bacteria</taxon>
        <taxon>Pseudomonadati</taxon>
        <taxon>Pseudomonadota</taxon>
        <taxon>Alphaproteobacteria</taxon>
        <taxon>Rhodobacterales</taxon>
        <taxon>Roseobacteraceae</taxon>
        <taxon>Octadecabacter</taxon>
    </lineage>
</organism>
<dbReference type="STRING" id="391616.OA238_c01370"/>
<dbReference type="AlphaFoldDB" id="M9RJ70"/>
<dbReference type="InterPro" id="IPR016181">
    <property type="entry name" value="Acyl_CoA_acyltransferase"/>
</dbReference>
<dbReference type="Gene3D" id="3.40.630.30">
    <property type="match status" value="1"/>
</dbReference>
<evidence type="ECO:0000313" key="2">
    <source>
        <dbReference type="EMBL" id="AGI70406.1"/>
    </source>
</evidence>
<sequence length="237" mass="25398">MTPQDLTALIDATWPAKSFAHQDGWTIRNGAGGGSRVSAASQLEPDATLASAEVAMRALGQTPLFMVRHGEDTLDMTLTAAGYHIKDPVTYYTAPIAQIATQRPPAVTCFQVWPPLATQAEIWDAGGIDDARLAIMARATGPKTTVLGRVHDTPAGTAFGTIYDGTAMLHAIETTHAFRRQGPGRHMIRALAFWAQERDAHTISLLVTKANVAANALYTSLGLTPVGGYHYRIHPEA</sequence>
<accession>M9RJ70</accession>
<feature type="domain" description="N-acetyltransferase" evidence="1">
    <location>
        <begin position="100"/>
        <end position="237"/>
    </location>
</feature>
<gene>
    <name evidence="2" type="ORF">OA238_c01370</name>
</gene>
<evidence type="ECO:0000259" key="1">
    <source>
        <dbReference type="PROSITE" id="PS51186"/>
    </source>
</evidence>
<dbReference type="Proteomes" id="UP000004688">
    <property type="component" value="Chromosome"/>
</dbReference>
<dbReference type="SUPFAM" id="SSF55729">
    <property type="entry name" value="Acyl-CoA N-acyltransferases (Nat)"/>
    <property type="match status" value="1"/>
</dbReference>
<keyword evidence="2" id="KW-0808">Transferase</keyword>
<dbReference type="PROSITE" id="PS51186">
    <property type="entry name" value="GNAT"/>
    <property type="match status" value="1"/>
</dbReference>
<dbReference type="Pfam" id="PF00583">
    <property type="entry name" value="Acetyltransf_1"/>
    <property type="match status" value="1"/>
</dbReference>
<reference evidence="2 3" key="1">
    <citation type="journal article" date="2013" name="PLoS ONE">
        <title>Poles Apart: Arctic and Antarctic Octadecabacter strains Share High Genome Plasticity and a New Type of Xanthorhodopsin.</title>
        <authorList>
            <person name="Vollmers J."/>
            <person name="Voget S."/>
            <person name="Dietrich S."/>
            <person name="Gollnow K."/>
            <person name="Smits M."/>
            <person name="Meyer K."/>
            <person name="Brinkhoff T."/>
            <person name="Simon M."/>
            <person name="Daniel R."/>
        </authorList>
    </citation>
    <scope>NUCLEOTIDE SEQUENCE [LARGE SCALE GENOMIC DNA]</scope>
    <source>
        <strain evidence="2 3">238</strain>
    </source>
</reference>
<dbReference type="OrthoDB" id="7301318at2"/>
<evidence type="ECO:0000313" key="3">
    <source>
        <dbReference type="Proteomes" id="UP000004688"/>
    </source>
</evidence>
<dbReference type="CDD" id="cd04301">
    <property type="entry name" value="NAT_SF"/>
    <property type="match status" value="1"/>
</dbReference>
<dbReference type="InterPro" id="IPR000182">
    <property type="entry name" value="GNAT_dom"/>
</dbReference>
<dbReference type="EMBL" id="CP003742">
    <property type="protein sequence ID" value="AGI70406.1"/>
    <property type="molecule type" value="Genomic_DNA"/>
</dbReference>
<name>M9RJ70_9RHOB</name>
<keyword evidence="3" id="KW-1185">Reference proteome</keyword>
<protein>
    <submittedName>
        <fullName evidence="2">GNAT acetyltransferase family protein</fullName>
    </submittedName>
</protein>
<dbReference type="eggNOG" id="COG0456">
    <property type="taxonomic scope" value="Bacteria"/>
</dbReference>